<evidence type="ECO:0000313" key="3">
    <source>
        <dbReference type="Proteomes" id="UP000053424"/>
    </source>
</evidence>
<evidence type="ECO:0000313" key="2">
    <source>
        <dbReference type="EMBL" id="KIM38397.1"/>
    </source>
</evidence>
<name>A0A0C2YBJ7_HEBCY</name>
<reference evidence="2 3" key="1">
    <citation type="submission" date="2014-04" db="EMBL/GenBank/DDBJ databases">
        <authorList>
            <consortium name="DOE Joint Genome Institute"/>
            <person name="Kuo A."/>
            <person name="Gay G."/>
            <person name="Dore J."/>
            <person name="Kohler A."/>
            <person name="Nagy L.G."/>
            <person name="Floudas D."/>
            <person name="Copeland A."/>
            <person name="Barry K.W."/>
            <person name="Cichocki N."/>
            <person name="Veneault-Fourrey C."/>
            <person name="LaButti K."/>
            <person name="Lindquist E.A."/>
            <person name="Lipzen A."/>
            <person name="Lundell T."/>
            <person name="Morin E."/>
            <person name="Murat C."/>
            <person name="Sun H."/>
            <person name="Tunlid A."/>
            <person name="Henrissat B."/>
            <person name="Grigoriev I.V."/>
            <person name="Hibbett D.S."/>
            <person name="Martin F."/>
            <person name="Nordberg H.P."/>
            <person name="Cantor M.N."/>
            <person name="Hua S.X."/>
        </authorList>
    </citation>
    <scope>NUCLEOTIDE SEQUENCE [LARGE SCALE GENOMIC DNA]</scope>
    <source>
        <strain evidence="3">h7</strain>
    </source>
</reference>
<dbReference type="HOGENOM" id="CLU_1787080_0_0_1"/>
<gene>
    <name evidence="2" type="ORF">M413DRAFT_245620</name>
</gene>
<evidence type="ECO:0000256" key="1">
    <source>
        <dbReference type="SAM" id="MobiDB-lite"/>
    </source>
</evidence>
<feature type="compositionally biased region" description="Polar residues" evidence="1">
    <location>
        <begin position="81"/>
        <end position="95"/>
    </location>
</feature>
<proteinExistence type="predicted"/>
<organism evidence="2 3">
    <name type="scientific">Hebeloma cylindrosporum</name>
    <dbReference type="NCBI Taxonomy" id="76867"/>
    <lineage>
        <taxon>Eukaryota</taxon>
        <taxon>Fungi</taxon>
        <taxon>Dikarya</taxon>
        <taxon>Basidiomycota</taxon>
        <taxon>Agaricomycotina</taxon>
        <taxon>Agaricomycetes</taxon>
        <taxon>Agaricomycetidae</taxon>
        <taxon>Agaricales</taxon>
        <taxon>Agaricineae</taxon>
        <taxon>Hymenogastraceae</taxon>
        <taxon>Hebeloma</taxon>
    </lineage>
</organism>
<dbReference type="Proteomes" id="UP000053424">
    <property type="component" value="Unassembled WGS sequence"/>
</dbReference>
<feature type="region of interest" description="Disordered" evidence="1">
    <location>
        <begin position="58"/>
        <end position="106"/>
    </location>
</feature>
<dbReference type="AlphaFoldDB" id="A0A0C2YBJ7"/>
<sequence>MYICMSTIIGLPQMKQHTLPFSPAAHHPSLPTYHYIYISRLLFLLKLQGSTDGQFRVESESEIPHVPSDWQLPRKKKRNQSKIQINPTAAPQTNLPRHPSYGANPLRVYPANERTEQPTNIASPSRTVQANDLPYIEDKIQPLFT</sequence>
<dbReference type="EMBL" id="KN831791">
    <property type="protein sequence ID" value="KIM38397.1"/>
    <property type="molecule type" value="Genomic_DNA"/>
</dbReference>
<protein>
    <submittedName>
        <fullName evidence="2">Uncharacterized protein</fullName>
    </submittedName>
</protein>
<reference evidence="3" key="2">
    <citation type="submission" date="2015-01" db="EMBL/GenBank/DDBJ databases">
        <title>Evolutionary Origins and Diversification of the Mycorrhizal Mutualists.</title>
        <authorList>
            <consortium name="DOE Joint Genome Institute"/>
            <consortium name="Mycorrhizal Genomics Consortium"/>
            <person name="Kohler A."/>
            <person name="Kuo A."/>
            <person name="Nagy L.G."/>
            <person name="Floudas D."/>
            <person name="Copeland A."/>
            <person name="Barry K.W."/>
            <person name="Cichocki N."/>
            <person name="Veneault-Fourrey C."/>
            <person name="LaButti K."/>
            <person name="Lindquist E.A."/>
            <person name="Lipzen A."/>
            <person name="Lundell T."/>
            <person name="Morin E."/>
            <person name="Murat C."/>
            <person name="Riley R."/>
            <person name="Ohm R."/>
            <person name="Sun H."/>
            <person name="Tunlid A."/>
            <person name="Henrissat B."/>
            <person name="Grigoriev I.V."/>
            <person name="Hibbett D.S."/>
            <person name="Martin F."/>
        </authorList>
    </citation>
    <scope>NUCLEOTIDE SEQUENCE [LARGE SCALE GENOMIC DNA]</scope>
    <source>
        <strain evidence="3">h7</strain>
    </source>
</reference>
<keyword evidence="3" id="KW-1185">Reference proteome</keyword>
<accession>A0A0C2YBJ7</accession>